<keyword evidence="2" id="KW-0378">Hydrolase</keyword>
<protein>
    <submittedName>
        <fullName evidence="2">Xaa-Pro aminopeptidase</fullName>
    </submittedName>
</protein>
<feature type="domain" description="Peptidase M24" evidence="1">
    <location>
        <begin position="204"/>
        <end position="417"/>
    </location>
</feature>
<dbReference type="InterPro" id="IPR036005">
    <property type="entry name" value="Creatinase/aminopeptidase-like"/>
</dbReference>
<evidence type="ECO:0000313" key="2">
    <source>
        <dbReference type="EMBL" id="PTB96421.1"/>
    </source>
</evidence>
<accession>A0A2T4DRH1</accession>
<gene>
    <name evidence="2" type="ORF">C9994_07495</name>
</gene>
<dbReference type="InterPro" id="IPR000994">
    <property type="entry name" value="Pept_M24"/>
</dbReference>
<dbReference type="SUPFAM" id="SSF55920">
    <property type="entry name" value="Creatinase/aminopeptidase"/>
    <property type="match status" value="1"/>
</dbReference>
<dbReference type="Proteomes" id="UP000240608">
    <property type="component" value="Unassembled WGS sequence"/>
</dbReference>
<keyword evidence="2" id="KW-0645">Protease</keyword>
<comment type="caution">
    <text evidence="2">The sequence shown here is derived from an EMBL/GenBank/DDBJ whole genome shotgun (WGS) entry which is preliminary data.</text>
</comment>
<evidence type="ECO:0000259" key="1">
    <source>
        <dbReference type="Pfam" id="PF00557"/>
    </source>
</evidence>
<proteinExistence type="predicted"/>
<dbReference type="GO" id="GO:0004177">
    <property type="term" value="F:aminopeptidase activity"/>
    <property type="evidence" value="ECO:0007669"/>
    <property type="project" value="UniProtKB-KW"/>
</dbReference>
<dbReference type="Pfam" id="PF00557">
    <property type="entry name" value="Peptidase_M24"/>
    <property type="match status" value="1"/>
</dbReference>
<sequence>MRSYKVQLSILLILFTISLSSAQYAQVLPLRERAALQDSILKERMNTVLPSLMERTGIDMWVIISREYNEDPIIKTMLPSTWLNARRRTMLVIYQEKPGSPLQNFAVARYNVGELFRKSWDPEKQPDQWKRLMELIDEKQPTKIGLNFSETFALADGINKTEYELFMKHLPSKYKKNVVSAEKLGVAWLETRSATEQVLYEQLCKLAHQIIAKGFSTEAITPGFTTTDDLVWWYRQEINNLGLDTWFHPTVDIQRADPESFDHLRSFSKRPDKQTILPGDLLHVDFGISYLGLNTDTQQHAYVLKPDEKAIPDYLMDAFEKGKKVQDHLTAQFKTGNTGNEMLAAALKEAKEAGLKPTIYTHPIGFHGHAAGPTIGLWDQQGGVPGGGDYPLYPNTAYSIELNAAVYIEKWKKEIRIMLEEEAFFDGERIYYIDGRQEAIYAIPRSNR</sequence>
<keyword evidence="2" id="KW-0031">Aminopeptidase</keyword>
<reference evidence="2 3" key="1">
    <citation type="submission" date="2018-03" db="EMBL/GenBank/DDBJ databases">
        <title>Cross-interface Injection: A General Nanoliter Liquid Handling Method Applied to Single Cells Genome Amplification Automated Nanoliter Liquid Handling Applied to Single Cell Multiple Displacement Amplification.</title>
        <authorList>
            <person name="Yun J."/>
            <person name="Xu P."/>
            <person name="Xu J."/>
            <person name="Dai X."/>
            <person name="Wang Y."/>
            <person name="Zheng X."/>
            <person name="Cao C."/>
            <person name="Yi Q."/>
            <person name="Zhu Y."/>
            <person name="Wang L."/>
            <person name="Dong Z."/>
            <person name="Huang Y."/>
            <person name="Huang L."/>
            <person name="Du W."/>
        </authorList>
    </citation>
    <scope>NUCLEOTIDE SEQUENCE [LARGE SCALE GENOMIC DNA]</scope>
    <source>
        <strain evidence="2 3">Z-D1-2</strain>
    </source>
</reference>
<dbReference type="Gene3D" id="3.90.230.10">
    <property type="entry name" value="Creatinase/methionine aminopeptidase superfamily"/>
    <property type="match status" value="1"/>
</dbReference>
<dbReference type="EMBL" id="PYVU01000052">
    <property type="protein sequence ID" value="PTB96421.1"/>
    <property type="molecule type" value="Genomic_DNA"/>
</dbReference>
<dbReference type="AlphaFoldDB" id="A0A2T4DRH1"/>
<name>A0A2T4DRH1_9BACT</name>
<evidence type="ECO:0000313" key="3">
    <source>
        <dbReference type="Proteomes" id="UP000240608"/>
    </source>
</evidence>
<organism evidence="2 3">
    <name type="scientific">Marivirga lumbricoides</name>
    <dbReference type="NCBI Taxonomy" id="1046115"/>
    <lineage>
        <taxon>Bacteria</taxon>
        <taxon>Pseudomonadati</taxon>
        <taxon>Bacteroidota</taxon>
        <taxon>Cytophagia</taxon>
        <taxon>Cytophagales</taxon>
        <taxon>Marivirgaceae</taxon>
        <taxon>Marivirga</taxon>
    </lineage>
</organism>